<keyword evidence="2" id="KW-1185">Reference proteome</keyword>
<evidence type="ECO:0000313" key="2">
    <source>
        <dbReference type="Proteomes" id="UP001189429"/>
    </source>
</evidence>
<proteinExistence type="predicted"/>
<feature type="non-terminal residue" evidence="1">
    <location>
        <position position="1"/>
    </location>
</feature>
<dbReference type="Proteomes" id="UP001189429">
    <property type="component" value="Unassembled WGS sequence"/>
</dbReference>
<evidence type="ECO:0000313" key="1">
    <source>
        <dbReference type="EMBL" id="CAK0909458.1"/>
    </source>
</evidence>
<comment type="caution">
    <text evidence="1">The sequence shown here is derived from an EMBL/GenBank/DDBJ whole genome shotgun (WGS) entry which is preliminary data.</text>
</comment>
<name>A0ABN9YCN9_9DINO</name>
<organism evidence="1 2">
    <name type="scientific">Prorocentrum cordatum</name>
    <dbReference type="NCBI Taxonomy" id="2364126"/>
    <lineage>
        <taxon>Eukaryota</taxon>
        <taxon>Sar</taxon>
        <taxon>Alveolata</taxon>
        <taxon>Dinophyceae</taxon>
        <taxon>Prorocentrales</taxon>
        <taxon>Prorocentraceae</taxon>
        <taxon>Prorocentrum</taxon>
    </lineage>
</organism>
<dbReference type="EMBL" id="CAUYUJ010022199">
    <property type="protein sequence ID" value="CAK0909458.1"/>
    <property type="molecule type" value="Genomic_DNA"/>
</dbReference>
<reference evidence="1" key="1">
    <citation type="submission" date="2023-10" db="EMBL/GenBank/DDBJ databases">
        <authorList>
            <person name="Chen Y."/>
            <person name="Shah S."/>
            <person name="Dougan E. K."/>
            <person name="Thang M."/>
            <person name="Chan C."/>
        </authorList>
    </citation>
    <scope>NUCLEOTIDE SEQUENCE [LARGE SCALE GENOMIC DNA]</scope>
</reference>
<protein>
    <submittedName>
        <fullName evidence="1">Uncharacterized protein</fullName>
    </submittedName>
</protein>
<gene>
    <name evidence="1" type="ORF">PCOR1329_LOCUS83873</name>
</gene>
<accession>A0ABN9YCN9</accession>
<sequence>TELKRRIFESPRQEGRQRHIEDALGIRSLEFGGDCAAGLRVDPGGLLAAAREPELVVDDVDRYEADHGGDWLPAVIRSILDDGNVTVELYAPGSFWSEMLNRSGPFTVPASSIRPRQWEVYRGEVLRIPDHEVLTLHAGQQLWVKPRGPGHDEPAGRLVAGVGSGVRCQGGTVENEGVLECIVSLQHPQHGVRRYRVEIESIKTLLASLQGPPGPLELSV</sequence>